<name>A0ABU9ENG9_LIMFS</name>
<dbReference type="CDD" id="cd00060">
    <property type="entry name" value="FHA"/>
    <property type="match status" value="1"/>
</dbReference>
<dbReference type="Gene3D" id="2.60.200.20">
    <property type="match status" value="1"/>
</dbReference>
<dbReference type="InterPro" id="IPR000253">
    <property type="entry name" value="FHA_dom"/>
</dbReference>
<comment type="caution">
    <text evidence="2">The sequence shown here is derived from an EMBL/GenBank/DDBJ whole genome shotgun (WGS) entry which is preliminary data.</text>
</comment>
<dbReference type="RefSeq" id="WP_006622500.1">
    <property type="nucleotide sequence ID" value="NZ_JBBWYZ010000014.1"/>
</dbReference>
<protein>
    <submittedName>
        <fullName evidence="2">CHAT domain-containing protein</fullName>
    </submittedName>
</protein>
<evidence type="ECO:0000313" key="2">
    <source>
        <dbReference type="EMBL" id="MEK9513422.1"/>
    </source>
</evidence>
<evidence type="ECO:0000259" key="1">
    <source>
        <dbReference type="PROSITE" id="PS50006"/>
    </source>
</evidence>
<dbReference type="SUPFAM" id="SSF49879">
    <property type="entry name" value="SMAD/FHA domain"/>
    <property type="match status" value="1"/>
</dbReference>
<dbReference type="InterPro" id="IPR024983">
    <property type="entry name" value="CHAT_dom"/>
</dbReference>
<dbReference type="SMART" id="SM00240">
    <property type="entry name" value="FHA"/>
    <property type="match status" value="1"/>
</dbReference>
<reference evidence="2 3" key="1">
    <citation type="journal article" date="2024" name="Front. Microbiol.">
        <title>Transcriptomic insights into the dominance of two phototrophs throughout the water column of a tropical hypersaline-alkaline crater lake (Dziani Dzaha, Mayotte).</title>
        <authorList>
            <person name="Duperron S."/>
            <person name="Halary S."/>
            <person name="Bouly J.-P."/>
            <person name="Roussel T."/>
            <person name="Hugoni M."/>
            <person name="Bruto M."/>
            <person name="Oger P."/>
            <person name="Duval C."/>
            <person name="Woo A."/>
            <person name="Jezequiel D."/>
            <person name="Ader M."/>
            <person name="Leboulanger C."/>
            <person name="Agogue H."/>
            <person name="Grossi V."/>
            <person name="Trousselier M."/>
            <person name="Bernard C."/>
        </authorList>
    </citation>
    <scope>NUCLEOTIDE SEQUENCE [LARGE SCALE GENOMIC DNA]</scope>
    <source>
        <strain evidence="2 3">PMC 851.14</strain>
    </source>
</reference>
<dbReference type="InterPro" id="IPR008984">
    <property type="entry name" value="SMAD_FHA_dom_sf"/>
</dbReference>
<dbReference type="Pfam" id="PF12770">
    <property type="entry name" value="CHAT"/>
    <property type="match status" value="1"/>
</dbReference>
<dbReference type="PROSITE" id="PS50006">
    <property type="entry name" value="FHA_DOMAIN"/>
    <property type="match status" value="1"/>
</dbReference>
<proteinExistence type="predicted"/>
<evidence type="ECO:0000313" key="3">
    <source>
        <dbReference type="Proteomes" id="UP001387447"/>
    </source>
</evidence>
<keyword evidence="3" id="KW-1185">Reference proteome</keyword>
<dbReference type="EMBL" id="JBBWYZ010000014">
    <property type="protein sequence ID" value="MEK9513422.1"/>
    <property type="molecule type" value="Genomic_DNA"/>
</dbReference>
<dbReference type="Pfam" id="PF00498">
    <property type="entry name" value="FHA"/>
    <property type="match status" value="1"/>
</dbReference>
<organism evidence="2 3">
    <name type="scientific">Limnospira fusiformis PMC 851.14</name>
    <dbReference type="NCBI Taxonomy" id="2219512"/>
    <lineage>
        <taxon>Bacteria</taxon>
        <taxon>Bacillati</taxon>
        <taxon>Cyanobacteriota</taxon>
        <taxon>Cyanophyceae</taxon>
        <taxon>Oscillatoriophycideae</taxon>
        <taxon>Oscillatoriales</taxon>
        <taxon>Sirenicapillariaceae</taxon>
        <taxon>Limnospira</taxon>
    </lineage>
</organism>
<sequence length="565" mass="62931">MLRKCISPTLSIAIARLNSPTGNHFATWVFNSVNASDYVHHDCIWPESLSQLWQAWLEMFSPDSLPLAVSESAMSDPQFSLPPLSAALETKPSYSSRLMQQLGIDLWQWLFQGAIQSSFHRCQGLALGQKCPLRIRLDVRSPNLIPLPWEIMQSQAGQPAISLSPRLLFSRTTCDVQPLSDRPLIQALNILLVLGHNDIPQCQTPPATNSHGLELEKEASQIAEVLANTTDPGSDSSRSDRLPCFIKTLIQPSVAQLITELETPQQLGQIPYNVIFYAGHGLTGPDGGLLFLQEQTTINGTELAQVLVRCGITLAVFNACWSAVPAMELSSTLQNITLPAIPSSSLAKVLIHHGVPAVLGMRDSITDSEALSFIQTFARALSERMPIDRAVAIARQQLLTLYKFNQPAWTLPILYMHPEFNGFLAPTEDAIRTQLPANSPTALGYCLPRAYLKLQQTTEEVTSKSWLIEAGRVQIGRSEQNDIVWHESWISNQHAEIFCRNGNGSPTNPPTYFLRDFSRYGTLVWEEQKQQWHRIHHQEVQLSSGTKLKFGSSQGRIWEFLIDSP</sequence>
<accession>A0ABU9ENG9</accession>
<gene>
    <name evidence="2" type="ORF">AAEJ74_17535</name>
</gene>
<dbReference type="Proteomes" id="UP001387447">
    <property type="component" value="Unassembled WGS sequence"/>
</dbReference>
<feature type="domain" description="FHA" evidence="1">
    <location>
        <begin position="473"/>
        <end position="524"/>
    </location>
</feature>